<reference evidence="2" key="1">
    <citation type="submission" date="2004-02" db="EMBL/GenBank/DDBJ databases">
        <title>The genome sequence of the enterobacterial phytopathogen Erwinia carotovora subsp. atroseptica SCRI1043 and functional genomic identification of novel virulence factors.</title>
        <authorList>
            <person name="Bell K.S."/>
            <person name="Sebaihia M."/>
            <person name="Pritchard L."/>
            <person name="Holden M."/>
            <person name="Hyman L.J."/>
            <person name="Holeva M.C."/>
            <person name="Thomson N.R."/>
            <person name="Bentley S.D."/>
            <person name="Churcher C."/>
            <person name="Mungall K."/>
            <person name="Atkin R."/>
            <person name="Bason N."/>
            <person name="Brooks K."/>
            <person name="Chillingworth T."/>
            <person name="Clark K."/>
            <person name="Doggett J."/>
            <person name="Fraser A."/>
            <person name="Hance Z."/>
            <person name="Hauser H."/>
            <person name="Jagels K."/>
            <person name="Moule S."/>
            <person name="Norbertczak H."/>
            <person name="Ormond D."/>
            <person name="Price C."/>
            <person name="Quail M.A."/>
            <person name="Sanders M."/>
            <person name="Walker D."/>
            <person name="Whitehead S."/>
            <person name="Salmond G.P.C."/>
            <person name="Birch P.R.J."/>
            <person name="Barrell B.G."/>
            <person name="Parkhill J."/>
            <person name="Toth I.K."/>
        </authorList>
    </citation>
    <scope>NUCLEOTIDE SEQUENCE</scope>
    <source>
        <strain evidence="2">SCRI1043</strain>
    </source>
</reference>
<dbReference type="Proteomes" id="UP000007966">
    <property type="component" value="Chromosome"/>
</dbReference>
<feature type="compositionally biased region" description="Basic and acidic residues" evidence="1">
    <location>
        <begin position="79"/>
        <end position="88"/>
    </location>
</feature>
<feature type="compositionally biased region" description="Polar residues" evidence="1">
    <location>
        <begin position="69"/>
        <end position="78"/>
    </location>
</feature>
<accession>Q6D5B1</accession>
<evidence type="ECO:0000313" key="2">
    <source>
        <dbReference type="EMBL" id="CAG75031.1"/>
    </source>
</evidence>
<name>Q6D5B1_PECAS</name>
<dbReference type="KEGG" id="eca:ECA2129"/>
<evidence type="ECO:0000256" key="1">
    <source>
        <dbReference type="SAM" id="MobiDB-lite"/>
    </source>
</evidence>
<dbReference type="HOGENOM" id="CLU_1738787_0_0_6"/>
<dbReference type="AlphaFoldDB" id="Q6D5B1"/>
<gene>
    <name evidence="2" type="ordered locus">ECA2129</name>
</gene>
<dbReference type="RefSeq" id="WP_011093690.1">
    <property type="nucleotide sequence ID" value="NC_004547.2"/>
</dbReference>
<dbReference type="OrthoDB" id="2664633at2"/>
<feature type="region of interest" description="Disordered" evidence="1">
    <location>
        <begin position="68"/>
        <end position="90"/>
    </location>
</feature>
<proteinExistence type="predicted"/>
<keyword evidence="3" id="KW-1185">Reference proteome</keyword>
<sequence length="150" mass="16269">MKEQKAELEKLKLLAVSPDCAGQCQELVSYSISQLEPVVNNPQLHQDNINKGILAAVISGLTLERPIGGSSNASPLTREQQELIRKAESVSTAKGIQNPFPRDLNEQVLWNGVKANPSAGYPLTGLNNDPKFPSSAGFQKMSVNHTHPGW</sequence>
<protein>
    <submittedName>
        <fullName evidence="2">Uncharacterized protein</fullName>
    </submittedName>
</protein>
<dbReference type="STRING" id="218491.ECA2129"/>
<organism evidence="2 3">
    <name type="scientific">Pectobacterium atrosepticum (strain SCRI 1043 / ATCC BAA-672)</name>
    <name type="common">Erwinia carotovora subsp. atroseptica</name>
    <dbReference type="NCBI Taxonomy" id="218491"/>
    <lineage>
        <taxon>Bacteria</taxon>
        <taxon>Pseudomonadati</taxon>
        <taxon>Pseudomonadota</taxon>
        <taxon>Gammaproteobacteria</taxon>
        <taxon>Enterobacterales</taxon>
        <taxon>Pectobacteriaceae</taxon>
        <taxon>Pectobacterium</taxon>
    </lineage>
</organism>
<dbReference type="EMBL" id="BX950851">
    <property type="protein sequence ID" value="CAG75031.1"/>
    <property type="molecule type" value="Genomic_DNA"/>
</dbReference>
<evidence type="ECO:0000313" key="3">
    <source>
        <dbReference type="Proteomes" id="UP000007966"/>
    </source>
</evidence>